<accession>A0AAU9X0Z5</accession>
<name>A0AAU9X0Z5_9CNID</name>
<dbReference type="Gene3D" id="3.30.160.60">
    <property type="entry name" value="Classic Zinc Finger"/>
    <property type="match status" value="1"/>
</dbReference>
<proteinExistence type="predicted"/>
<evidence type="ECO:0000256" key="1">
    <source>
        <dbReference type="SAM" id="MobiDB-lite"/>
    </source>
</evidence>
<dbReference type="AlphaFoldDB" id="A0AAU9X0Z5"/>
<dbReference type="EMBL" id="CALNXJ010000027">
    <property type="protein sequence ID" value="CAH3132761.1"/>
    <property type="molecule type" value="Genomic_DNA"/>
</dbReference>
<reference evidence="2 3" key="1">
    <citation type="submission" date="2022-05" db="EMBL/GenBank/DDBJ databases">
        <authorList>
            <consortium name="Genoscope - CEA"/>
            <person name="William W."/>
        </authorList>
    </citation>
    <scope>NUCLEOTIDE SEQUENCE [LARGE SCALE GENOMIC DNA]</scope>
</reference>
<comment type="caution">
    <text evidence="2">The sequence shown here is derived from an EMBL/GenBank/DDBJ whole genome shotgun (WGS) entry which is preliminary data.</text>
</comment>
<keyword evidence="3" id="KW-1185">Reference proteome</keyword>
<feature type="compositionally biased region" description="Acidic residues" evidence="1">
    <location>
        <begin position="71"/>
        <end position="96"/>
    </location>
</feature>
<evidence type="ECO:0000313" key="2">
    <source>
        <dbReference type="EMBL" id="CAH3132761.1"/>
    </source>
</evidence>
<dbReference type="Proteomes" id="UP001159428">
    <property type="component" value="Unassembled WGS sequence"/>
</dbReference>
<organism evidence="2 3">
    <name type="scientific">Pocillopora meandrina</name>
    <dbReference type="NCBI Taxonomy" id="46732"/>
    <lineage>
        <taxon>Eukaryota</taxon>
        <taxon>Metazoa</taxon>
        <taxon>Cnidaria</taxon>
        <taxon>Anthozoa</taxon>
        <taxon>Hexacorallia</taxon>
        <taxon>Scleractinia</taxon>
        <taxon>Astrocoeniina</taxon>
        <taxon>Pocilloporidae</taxon>
        <taxon>Pocillopora</taxon>
    </lineage>
</organism>
<feature type="region of interest" description="Disordered" evidence="1">
    <location>
        <begin position="69"/>
        <end position="96"/>
    </location>
</feature>
<evidence type="ECO:0000313" key="3">
    <source>
        <dbReference type="Proteomes" id="UP001159428"/>
    </source>
</evidence>
<protein>
    <recommendedName>
        <fullName evidence="4">C2H2-type domain-containing protein</fullName>
    </recommendedName>
</protein>
<gene>
    <name evidence="2" type="ORF">PMEA_00015176</name>
</gene>
<evidence type="ECO:0008006" key="4">
    <source>
        <dbReference type="Google" id="ProtNLM"/>
    </source>
</evidence>
<sequence length="361" mass="41110">MHSCPYCTSFLGRSFKKLLHHIKFIHSHEPNFSITCRQCGQSFRKFNSFKSHIQREEKKNALLNFANVSEQGDEDVEDENSDEEDGEDNDSNEDTNYVDDMTRFLALFILKTKEENQLSQQTINAILDNTGDLVDSSLVEMKNKVVACLQSSGIEIADVEGLSGVLDEPSIYSQAKQRLQNEYQQMKYFVENFNFVEPQEVILNQYAEYRYLQGKQKLCLVKETFHYISILKTLQSLLNQADVLCEVSILFDVCRTGNITGTAEMGRVRFAFSDVSAPPPTHTHTHLLGCCAVMNGHSSNDGILRDYCDSEQYKMHALFGQPGNALLLHCYYDDFQVTNPLGSKTKKHKIGMLFNHVFTGM</sequence>